<evidence type="ECO:0000256" key="2">
    <source>
        <dbReference type="ARBA" id="ARBA00004323"/>
    </source>
</evidence>
<keyword evidence="7" id="KW-0520">NAD</keyword>
<keyword evidence="5" id="KW-0735">Signal-anchor</keyword>
<reference evidence="14 15" key="1">
    <citation type="submission" date="2020-09" db="EMBL/GenBank/DDBJ databases">
        <title>Genomic characterization of a novel Parvarchaeota family in acid mine drainage sediments.</title>
        <authorList>
            <person name="Luo Z.-H."/>
        </authorList>
    </citation>
    <scope>NUCLEOTIDE SEQUENCE [LARGE SCALE GENOMIC DNA]</scope>
    <source>
        <strain evidence="14">TL1-5_bins.178</strain>
    </source>
</reference>
<evidence type="ECO:0000256" key="7">
    <source>
        <dbReference type="ARBA" id="ARBA00023027"/>
    </source>
</evidence>
<evidence type="ECO:0000313" key="14">
    <source>
        <dbReference type="EMBL" id="MBE5728109.1"/>
    </source>
</evidence>
<dbReference type="GO" id="GO:0005737">
    <property type="term" value="C:cytoplasm"/>
    <property type="evidence" value="ECO:0007669"/>
    <property type="project" value="TreeGrafter"/>
</dbReference>
<dbReference type="EMBL" id="JADFAQ010000022">
    <property type="protein sequence ID" value="MBE5728109.1"/>
    <property type="molecule type" value="Genomic_DNA"/>
</dbReference>
<gene>
    <name evidence="14" type="ORF">IHE50_01690</name>
</gene>
<accession>A0A8T3UUT6</accession>
<dbReference type="GO" id="GO:0070403">
    <property type="term" value="F:NAD+ binding"/>
    <property type="evidence" value="ECO:0007669"/>
    <property type="project" value="InterPro"/>
</dbReference>
<evidence type="ECO:0000256" key="3">
    <source>
        <dbReference type="ARBA" id="ARBA00022692"/>
    </source>
</evidence>
<dbReference type="Gene3D" id="3.40.50.720">
    <property type="entry name" value="NAD(P)-binding Rossmann-like Domain"/>
    <property type="match status" value="1"/>
</dbReference>
<dbReference type="Pfam" id="PF01370">
    <property type="entry name" value="Epimerase"/>
    <property type="match status" value="1"/>
</dbReference>
<dbReference type="InterPro" id="IPR036291">
    <property type="entry name" value="NAD(P)-bd_dom_sf"/>
</dbReference>
<keyword evidence="11" id="KW-0456">Lyase</keyword>
<keyword evidence="6" id="KW-1133">Transmembrane helix</keyword>
<dbReference type="GO" id="GO:0042732">
    <property type="term" value="P:D-xylose metabolic process"/>
    <property type="evidence" value="ECO:0007669"/>
    <property type="project" value="InterPro"/>
</dbReference>
<dbReference type="Proteomes" id="UP000763484">
    <property type="component" value="Unassembled WGS sequence"/>
</dbReference>
<organism evidence="14 15">
    <name type="scientific">Candidatus Acidifodinimicrobium mancum</name>
    <dbReference type="NCBI Taxonomy" id="2898728"/>
    <lineage>
        <taxon>Archaea</taxon>
        <taxon>Candidatus Parvarchaeota</taxon>
        <taxon>Candidatus Acidifodinimicrobiaceae</taxon>
        <taxon>Candidatus Acidifodinimicrobium</taxon>
    </lineage>
</organism>
<protein>
    <submittedName>
        <fullName evidence="14">NAD-dependent epimerase/dehydratase family protein</fullName>
    </submittedName>
</protein>
<keyword evidence="8" id="KW-0333">Golgi apparatus</keyword>
<feature type="domain" description="NAD-dependent epimerase/dehydratase" evidence="13">
    <location>
        <begin position="4"/>
        <end position="237"/>
    </location>
</feature>
<keyword evidence="4" id="KW-0210">Decarboxylase</keyword>
<evidence type="ECO:0000256" key="9">
    <source>
        <dbReference type="ARBA" id="ARBA00023136"/>
    </source>
</evidence>
<evidence type="ECO:0000256" key="6">
    <source>
        <dbReference type="ARBA" id="ARBA00022989"/>
    </source>
</evidence>
<dbReference type="PANTHER" id="PTHR43078:SF6">
    <property type="entry name" value="UDP-GLUCURONIC ACID DECARBOXYLASE 1"/>
    <property type="match status" value="1"/>
</dbReference>
<dbReference type="InterPro" id="IPR001509">
    <property type="entry name" value="Epimerase_deHydtase"/>
</dbReference>
<dbReference type="FunFam" id="3.40.50.720:FF:000065">
    <property type="entry name" value="UDP-glucuronic acid decarboxylase 1"/>
    <property type="match status" value="1"/>
</dbReference>
<evidence type="ECO:0000256" key="1">
    <source>
        <dbReference type="ARBA" id="ARBA00001911"/>
    </source>
</evidence>
<sequence>MVKILISGGNGFLGSHLCEIALKNGFEVTVVDDISTSKKKQVPREVNFIKKTIETFKTKDKFDFVVHLAARPSPEDYIKNPLSTIDSNDLGTRNMLEIASKSDATFMYTSTSEVYGDPTILPTPESYFGYVNPNGIRSCYDESKRFSEALIKAYERKCGLDVRIQRPFNVYGPRIREDGFYGRVIPRFIDQALRNKPLTVYGDGKQTRSFLYIDDWLAATWKFLISKNGKGKVINIGHYKEISIIDLANLIINKTNSKSKVTHLRPREEDPKRRAADITEARKLLNWEPKVDLSRGLGYTINWLKEKKGL</sequence>
<comment type="cofactor">
    <cofactor evidence="1">
        <name>NAD(+)</name>
        <dbReference type="ChEBI" id="CHEBI:57540"/>
    </cofactor>
</comment>
<evidence type="ECO:0000256" key="5">
    <source>
        <dbReference type="ARBA" id="ARBA00022968"/>
    </source>
</evidence>
<evidence type="ECO:0000256" key="8">
    <source>
        <dbReference type="ARBA" id="ARBA00023034"/>
    </source>
</evidence>
<evidence type="ECO:0000259" key="13">
    <source>
        <dbReference type="Pfam" id="PF01370"/>
    </source>
</evidence>
<proteinExistence type="predicted"/>
<comment type="subcellular location">
    <subcellularLocation>
        <location evidence="2">Golgi apparatus membrane</location>
        <topology evidence="2">Single-pass type II membrane protein</topology>
    </subcellularLocation>
    <subcellularLocation>
        <location evidence="12">Golgi apparatus</location>
        <location evidence="12">Golgi stack membrane</location>
    </subcellularLocation>
</comment>
<keyword evidence="3" id="KW-0812">Transmembrane</keyword>
<dbReference type="AlphaFoldDB" id="A0A8T3UUT6"/>
<evidence type="ECO:0000313" key="15">
    <source>
        <dbReference type="Proteomes" id="UP000763484"/>
    </source>
</evidence>
<evidence type="ECO:0000256" key="11">
    <source>
        <dbReference type="ARBA" id="ARBA00023239"/>
    </source>
</evidence>
<evidence type="ECO:0000256" key="4">
    <source>
        <dbReference type="ARBA" id="ARBA00022793"/>
    </source>
</evidence>
<dbReference type="SUPFAM" id="SSF51735">
    <property type="entry name" value="NAD(P)-binding Rossmann-fold domains"/>
    <property type="match status" value="1"/>
</dbReference>
<dbReference type="PANTHER" id="PTHR43078">
    <property type="entry name" value="UDP-GLUCURONIC ACID DECARBOXYLASE-RELATED"/>
    <property type="match status" value="1"/>
</dbReference>
<dbReference type="GO" id="GO:0048040">
    <property type="term" value="F:UDP-glucuronate decarboxylase activity"/>
    <property type="evidence" value="ECO:0007669"/>
    <property type="project" value="TreeGrafter"/>
</dbReference>
<keyword evidence="10" id="KW-0325">Glycoprotein</keyword>
<dbReference type="InterPro" id="IPR044516">
    <property type="entry name" value="UXS-like"/>
</dbReference>
<comment type="caution">
    <text evidence="14">The sequence shown here is derived from an EMBL/GenBank/DDBJ whole genome shotgun (WGS) entry which is preliminary data.</text>
</comment>
<evidence type="ECO:0000256" key="10">
    <source>
        <dbReference type="ARBA" id="ARBA00023180"/>
    </source>
</evidence>
<name>A0A8T3UUT6_9ARCH</name>
<keyword evidence="9" id="KW-0472">Membrane</keyword>
<evidence type="ECO:0000256" key="12">
    <source>
        <dbReference type="ARBA" id="ARBA00037859"/>
    </source>
</evidence>